<evidence type="ECO:0000256" key="2">
    <source>
        <dbReference type="ARBA" id="ARBA00022737"/>
    </source>
</evidence>
<dbReference type="NCBIfam" id="TIGR01686">
    <property type="entry name" value="FkbH"/>
    <property type="match status" value="1"/>
</dbReference>
<feature type="region of interest" description="Disordered" evidence="4">
    <location>
        <begin position="831"/>
        <end position="859"/>
    </location>
</feature>
<dbReference type="Gene3D" id="1.10.1200.10">
    <property type="entry name" value="ACP-like"/>
    <property type="match status" value="1"/>
</dbReference>
<feature type="region of interest" description="Disordered" evidence="4">
    <location>
        <begin position="206"/>
        <end position="230"/>
    </location>
</feature>
<reference evidence="6" key="1">
    <citation type="journal article" date="2019" name="Int. J. Syst. Evol. Microbiol.">
        <title>The Global Catalogue of Microorganisms (GCM) 10K type strain sequencing project: providing services to taxonomists for standard genome sequencing and annotation.</title>
        <authorList>
            <consortium name="The Broad Institute Genomics Platform"/>
            <consortium name="The Broad Institute Genome Sequencing Center for Infectious Disease"/>
            <person name="Wu L."/>
            <person name="Ma J."/>
        </authorList>
    </citation>
    <scope>NUCLEOTIDE SEQUENCE [LARGE SCALE GENOMIC DNA]</scope>
    <source>
        <strain evidence="6">CGMCC 4.7283</strain>
    </source>
</reference>
<dbReference type="SUPFAM" id="SSF51161">
    <property type="entry name" value="Trimeric LpxA-like enzymes"/>
    <property type="match status" value="1"/>
</dbReference>
<keyword evidence="2" id="KW-0677">Repeat</keyword>
<dbReference type="Gene3D" id="2.160.10.10">
    <property type="entry name" value="Hexapeptide repeat proteins"/>
    <property type="match status" value="1"/>
</dbReference>
<dbReference type="Gene3D" id="3.40.50.1110">
    <property type="entry name" value="SGNH hydrolase"/>
    <property type="match status" value="1"/>
</dbReference>
<dbReference type="InterPro" id="IPR023214">
    <property type="entry name" value="HAD_sf"/>
</dbReference>
<comment type="caution">
    <text evidence="5">The sequence shown here is derived from an EMBL/GenBank/DDBJ whole genome shotgun (WGS) entry which is preliminary data.</text>
</comment>
<dbReference type="InterPro" id="IPR036736">
    <property type="entry name" value="ACP-like_sf"/>
</dbReference>
<dbReference type="InterPro" id="IPR045304">
    <property type="entry name" value="LbH_SAT"/>
</dbReference>
<dbReference type="NCBIfam" id="TIGR01681">
    <property type="entry name" value="HAD-SF-IIIC"/>
    <property type="match status" value="1"/>
</dbReference>
<protein>
    <submittedName>
        <fullName evidence="5">HAD-IIIC family phosphatase</fullName>
    </submittedName>
</protein>
<gene>
    <name evidence="5" type="ORF">ACFO5X_20940</name>
</gene>
<dbReference type="PROSITE" id="PS00101">
    <property type="entry name" value="HEXAPEP_TRANSFERASES"/>
    <property type="match status" value="1"/>
</dbReference>
<evidence type="ECO:0000256" key="1">
    <source>
        <dbReference type="ARBA" id="ARBA00022679"/>
    </source>
</evidence>
<dbReference type="RefSeq" id="WP_380720875.1">
    <property type="nucleotide sequence ID" value="NZ_JBHSGI010000032.1"/>
</dbReference>
<sequence length="943" mass="101311">MSQGSEAYHRAEREMAIPPVSERGRRNENPKGIGFWALVAEDFRTHDRQIFEQGFWALFVHRFGNWRMGQPKIIRAPATLIYRILFKLIEWMTGISLWYTVKIGRRVRFWHHSGMIIGARAIGDDVHLRQNTTIGVGQTWRNDELPIIASGVDIGAGACIAGAVYVGANAKIGANALVLTDVPAGATVMGNPAQIYAMARPAAAPAAEPAPSAPPMPAAAPEARAPEPSAAPQEAMLAETRDLGTIALLGSANLDYLAMTFTEQAQAYGLAIAPHVPPFGQARTELLQEGSDLLGAGGDGPMATLIAERAEDLLQDVFAAPLSLAEADRDAYLDGALQPLLDLIRSARARLSGPVFVLGLAAFGRSTLGLADAASPRGQTALLARANALLAQEVAQHPDTYLLDAADMIAEVGRKEADPGTFWHLGRVPFGTAFGACLARRVLGGLLSLRGQSARILILDLDNTLWGGVLGEDGMEGLEIGGAYPGSAYRAFQQALKALTQRGIALAVASKNDEDLALRMISEHPEMALRLDDIVAHRIGWTEKAIGIQEMLDEIGLGSANAMFIDDNPVEREKVRKNIPGIIVPAFPDKPEDLAGWLLANPFLECLELTESDLKRTRQYSVRAKITAAKREFQNIEDFYRDLDMHLTFERYGATNQKRVLQLFAKTNQFNATLRRHDAAALARIEAEGGEVHAIGVSDSHSPYELMGVIVLRPGTTMAAAYSQDAAVTSHARDGEWWVDSLLLSCRILGRTVEQAIVAWAAGQVAAKGATALVGQVIEAPRNTPVRDVFSKSGLARIDSPIEQGKGGLYRQDLAAGVPEVPGYFTVHEEAGGDRPTAPDQVAKPTSEPAQTAVAPPPPVNGAVLSPELETRLAAVFRRTFGLDPQADLSVASMDTVERWDSLGHLKLAMEIEQALNVKIAGQRLGEISTFKDLKAAVAGQGG</sequence>
<dbReference type="InterPro" id="IPR018357">
    <property type="entry name" value="Hexapep_transf_CS"/>
</dbReference>
<dbReference type="InterPro" id="IPR036412">
    <property type="entry name" value="HAD-like_sf"/>
</dbReference>
<dbReference type="InterPro" id="IPR011004">
    <property type="entry name" value="Trimer_LpxA-like_sf"/>
</dbReference>
<evidence type="ECO:0000256" key="4">
    <source>
        <dbReference type="SAM" id="MobiDB-lite"/>
    </source>
</evidence>
<proteinExistence type="predicted"/>
<evidence type="ECO:0000256" key="3">
    <source>
        <dbReference type="ARBA" id="ARBA00023315"/>
    </source>
</evidence>
<dbReference type="InterPro" id="IPR010033">
    <property type="entry name" value="HAD_SF_ppase_IIIC"/>
</dbReference>
<dbReference type="SUPFAM" id="SSF56784">
    <property type="entry name" value="HAD-like"/>
    <property type="match status" value="1"/>
</dbReference>
<keyword evidence="3" id="KW-0012">Acyltransferase</keyword>
<accession>A0ABV9KLS0</accession>
<dbReference type="PANTHER" id="PTHR42811">
    <property type="entry name" value="SERINE ACETYLTRANSFERASE"/>
    <property type="match status" value="1"/>
</dbReference>
<evidence type="ECO:0000313" key="5">
    <source>
        <dbReference type="EMBL" id="MFC4671028.1"/>
    </source>
</evidence>
<dbReference type="Gene3D" id="3.40.50.1000">
    <property type="entry name" value="HAD superfamily/HAD-like"/>
    <property type="match status" value="1"/>
</dbReference>
<keyword evidence="1" id="KW-0808">Transferase</keyword>
<keyword evidence="6" id="KW-1185">Reference proteome</keyword>
<name>A0ABV9KLS0_9RHOB</name>
<dbReference type="InterPro" id="IPR036514">
    <property type="entry name" value="SGNH_hydro_sf"/>
</dbReference>
<evidence type="ECO:0000313" key="6">
    <source>
        <dbReference type="Proteomes" id="UP001595973"/>
    </source>
</evidence>
<dbReference type="SUPFAM" id="SSF47336">
    <property type="entry name" value="ACP-like"/>
    <property type="match status" value="1"/>
</dbReference>
<organism evidence="5 6">
    <name type="scientific">Seohaeicola nanhaiensis</name>
    <dbReference type="NCBI Taxonomy" id="1387282"/>
    <lineage>
        <taxon>Bacteria</taxon>
        <taxon>Pseudomonadati</taxon>
        <taxon>Pseudomonadota</taxon>
        <taxon>Alphaproteobacteria</taxon>
        <taxon>Rhodobacterales</taxon>
        <taxon>Roseobacteraceae</taxon>
        <taxon>Seohaeicola</taxon>
    </lineage>
</organism>
<dbReference type="CDD" id="cd03354">
    <property type="entry name" value="LbH_SAT"/>
    <property type="match status" value="1"/>
</dbReference>
<dbReference type="Proteomes" id="UP001595973">
    <property type="component" value="Unassembled WGS sequence"/>
</dbReference>
<feature type="compositionally biased region" description="Low complexity" evidence="4">
    <location>
        <begin position="219"/>
        <end position="230"/>
    </location>
</feature>
<dbReference type="EMBL" id="JBHSGI010000032">
    <property type="protein sequence ID" value="MFC4671028.1"/>
    <property type="molecule type" value="Genomic_DNA"/>
</dbReference>
<dbReference type="InterPro" id="IPR010037">
    <property type="entry name" value="FkbH_domain"/>
</dbReference>